<dbReference type="Proteomes" id="UP000595362">
    <property type="component" value="Chromosome"/>
</dbReference>
<organism evidence="1 2">
    <name type="scientific">Micavibrio aeruginosavorus</name>
    <dbReference type="NCBI Taxonomy" id="349221"/>
    <lineage>
        <taxon>Bacteria</taxon>
        <taxon>Pseudomonadati</taxon>
        <taxon>Bdellovibrionota</taxon>
        <taxon>Bdellovibrionia</taxon>
        <taxon>Bdellovibrionales</taxon>
        <taxon>Pseudobdellovibrionaceae</taxon>
        <taxon>Micavibrio</taxon>
    </lineage>
</organism>
<gene>
    <name evidence="1" type="ORF">HYS17_06005</name>
</gene>
<name>A0A7T5R4C7_9BACT</name>
<dbReference type="EMBL" id="CP066681">
    <property type="protein sequence ID" value="QQG37312.1"/>
    <property type="molecule type" value="Genomic_DNA"/>
</dbReference>
<accession>A0A7T5R4C7</accession>
<reference evidence="1 2" key="1">
    <citation type="submission" date="2020-07" db="EMBL/GenBank/DDBJ databases">
        <title>Huge and variable diversity of episymbiotic CPR bacteria and DPANN archaea in groundwater ecosystems.</title>
        <authorList>
            <person name="He C.Y."/>
            <person name="Keren R."/>
            <person name="Whittaker M."/>
            <person name="Farag I.F."/>
            <person name="Doudna J."/>
            <person name="Cate J.H.D."/>
            <person name="Banfield J.F."/>
        </authorList>
    </citation>
    <scope>NUCLEOTIDE SEQUENCE [LARGE SCALE GENOMIC DNA]</scope>
    <source>
        <strain evidence="1">NC_groundwater_70_Ag_B-0.1um_54_66</strain>
    </source>
</reference>
<protein>
    <submittedName>
        <fullName evidence="1">Uncharacterized protein</fullName>
    </submittedName>
</protein>
<proteinExistence type="predicted"/>
<sequence length="83" mass="9289">MTTRLESEVRCDIAAILARADIGWEPCGRGSILVSKFLEAATRTPETFRQANIPFEEMRGGYLVCAYDIGQLARQGWRPPQMA</sequence>
<evidence type="ECO:0000313" key="1">
    <source>
        <dbReference type="EMBL" id="QQG37312.1"/>
    </source>
</evidence>
<evidence type="ECO:0000313" key="2">
    <source>
        <dbReference type="Proteomes" id="UP000595362"/>
    </source>
</evidence>
<dbReference type="AlphaFoldDB" id="A0A7T5R4C7"/>